<feature type="domain" description="CBS" evidence="4">
    <location>
        <begin position="75"/>
        <end position="139"/>
    </location>
</feature>
<dbReference type="PROSITE" id="PS51371">
    <property type="entry name" value="CBS"/>
    <property type="match status" value="1"/>
</dbReference>
<dbReference type="Pfam" id="PF00571">
    <property type="entry name" value="CBS"/>
    <property type="match status" value="2"/>
</dbReference>
<dbReference type="InterPro" id="IPR000644">
    <property type="entry name" value="CBS_dom"/>
</dbReference>
<organism evidence="5">
    <name type="scientific">Daucus carota subsp. sativus</name>
    <name type="common">Carrot</name>
    <dbReference type="NCBI Taxonomy" id="79200"/>
    <lineage>
        <taxon>Eukaryota</taxon>
        <taxon>Viridiplantae</taxon>
        <taxon>Streptophyta</taxon>
        <taxon>Embryophyta</taxon>
        <taxon>Tracheophyta</taxon>
        <taxon>Spermatophyta</taxon>
        <taxon>Magnoliopsida</taxon>
        <taxon>eudicotyledons</taxon>
        <taxon>Gunneridae</taxon>
        <taxon>Pentapetalae</taxon>
        <taxon>asterids</taxon>
        <taxon>campanulids</taxon>
        <taxon>Apiales</taxon>
        <taxon>Apiaceae</taxon>
        <taxon>Apioideae</taxon>
        <taxon>Scandiceae</taxon>
        <taxon>Daucinae</taxon>
        <taxon>Daucus</taxon>
        <taxon>Daucus sect. Daucus</taxon>
    </lineage>
</organism>
<protein>
    <recommendedName>
        <fullName evidence="4">CBS domain-containing protein</fullName>
    </recommendedName>
</protein>
<keyword evidence="1" id="KW-0677">Repeat</keyword>
<name>A0A166CVJ7_DAUCS</name>
<comment type="caution">
    <text evidence="5">The sequence shown here is derived from an EMBL/GenBank/DDBJ whole genome shotgun (WGS) entry which is preliminary data.</text>
</comment>
<keyword evidence="2 3" id="KW-0129">CBS domain</keyword>
<dbReference type="SMART" id="SM00116">
    <property type="entry name" value="CBS"/>
    <property type="match status" value="2"/>
</dbReference>
<dbReference type="PANTHER" id="PTHR13780">
    <property type="entry name" value="AMP-ACTIVATED PROTEIN KINASE, GAMMA REGULATORY SUBUNIT"/>
    <property type="match status" value="1"/>
</dbReference>
<evidence type="ECO:0000259" key="4">
    <source>
        <dbReference type="PROSITE" id="PS51371"/>
    </source>
</evidence>
<reference evidence="5" key="1">
    <citation type="journal article" date="2016" name="Nat. Genet.">
        <title>A high-quality carrot genome assembly provides new insights into carotenoid accumulation and asterid genome evolution.</title>
        <authorList>
            <person name="Iorizzo M."/>
            <person name="Ellison S."/>
            <person name="Senalik D."/>
            <person name="Zeng P."/>
            <person name="Satapoomin P."/>
            <person name="Huang J."/>
            <person name="Bowman M."/>
            <person name="Iovene M."/>
            <person name="Sanseverino W."/>
            <person name="Cavagnaro P."/>
            <person name="Yildiz M."/>
            <person name="Macko-Podgorni A."/>
            <person name="Moranska E."/>
            <person name="Grzebelus E."/>
            <person name="Grzebelus D."/>
            <person name="Ashrafi H."/>
            <person name="Zheng Z."/>
            <person name="Cheng S."/>
            <person name="Spooner D."/>
            <person name="Van Deynze A."/>
            <person name="Simon P."/>
        </authorList>
    </citation>
    <scope>NUCLEOTIDE SEQUENCE [LARGE SCALE GENOMIC DNA]</scope>
    <source>
        <tissue evidence="5">Leaf</tissue>
    </source>
</reference>
<evidence type="ECO:0000256" key="1">
    <source>
        <dbReference type="ARBA" id="ARBA00022737"/>
    </source>
</evidence>
<evidence type="ECO:0000313" key="5">
    <source>
        <dbReference type="EMBL" id="KZN04392.1"/>
    </source>
</evidence>
<evidence type="ECO:0000256" key="3">
    <source>
        <dbReference type="PROSITE-ProRule" id="PRU00703"/>
    </source>
</evidence>
<dbReference type="SUPFAM" id="SSF54631">
    <property type="entry name" value="CBS-domain pair"/>
    <property type="match status" value="1"/>
</dbReference>
<accession>A0A166CVJ7</accession>
<dbReference type="InterPro" id="IPR046342">
    <property type="entry name" value="CBS_dom_sf"/>
</dbReference>
<dbReference type="EMBL" id="LNRQ01000002">
    <property type="protein sequence ID" value="KZN04392.1"/>
    <property type="molecule type" value="Genomic_DNA"/>
</dbReference>
<proteinExistence type="predicted"/>
<gene>
    <name evidence="5" type="ORF">DCAR_005229</name>
</gene>
<dbReference type="Gene3D" id="3.10.580.10">
    <property type="entry name" value="CBS-domain"/>
    <property type="match status" value="2"/>
</dbReference>
<evidence type="ECO:0000256" key="2">
    <source>
        <dbReference type="ARBA" id="ARBA00023122"/>
    </source>
</evidence>
<sequence>MGSEKNAILITMTPVEMFVRLKIDLIVRINIPIPRVPVSEILLGSIQRQTTNQTQHHLLSVKYVSVDAISGRKVCFPSLLKVHEDEPVFQAFKLMRQEGFSRLPVVESNGKRDKTVFNSARGAVKPSSLCAVSPSSNREKKNAILITMTPVEMFVRLKIDLIVRINIPIPRVPVSEILSIQRQTTNQTQHHLLSVKYVSVDAISGRKVCFPSLLKVHEDEPVFQAFKLMRQEGFGRLPVVESNGKRDKTVFNSARGAVKPSSLCAVSPSSNRERHNFTKEAPNKKALLNLMQDKVKEISPVQCVENTS</sequence>
<dbReference type="AlphaFoldDB" id="A0A166CVJ7"/>
<dbReference type="Gramene" id="KZN04392">
    <property type="protein sequence ID" value="KZN04392"/>
    <property type="gene ID" value="DCAR_005229"/>
</dbReference>
<dbReference type="InterPro" id="IPR050511">
    <property type="entry name" value="AMPK_gamma/SDS23_families"/>
</dbReference>